<dbReference type="OrthoDB" id="5382203at2759"/>
<feature type="region of interest" description="Disordered" evidence="1">
    <location>
        <begin position="367"/>
        <end position="397"/>
    </location>
</feature>
<gene>
    <name evidence="2" type="ORF">E4U42_006872</name>
</gene>
<evidence type="ECO:0000256" key="1">
    <source>
        <dbReference type="SAM" id="MobiDB-lite"/>
    </source>
</evidence>
<feature type="region of interest" description="Disordered" evidence="1">
    <location>
        <begin position="996"/>
        <end position="1016"/>
    </location>
</feature>
<accession>A0A8K0J2P8</accession>
<feature type="region of interest" description="Disordered" evidence="1">
    <location>
        <begin position="636"/>
        <end position="737"/>
    </location>
</feature>
<feature type="compositionally biased region" description="Acidic residues" evidence="1">
    <location>
        <begin position="1155"/>
        <end position="1169"/>
    </location>
</feature>
<dbReference type="Gene3D" id="1.10.20.10">
    <property type="entry name" value="Histone, subunit A"/>
    <property type="match status" value="1"/>
</dbReference>
<feature type="compositionally biased region" description="Polar residues" evidence="1">
    <location>
        <begin position="668"/>
        <end position="677"/>
    </location>
</feature>
<comment type="caution">
    <text evidence="2">The sequence shown here is derived from an EMBL/GenBank/DDBJ whole genome shotgun (WGS) entry which is preliminary data.</text>
</comment>
<feature type="region of interest" description="Disordered" evidence="1">
    <location>
        <begin position="319"/>
        <end position="355"/>
    </location>
</feature>
<organism evidence="2 3">
    <name type="scientific">Claviceps africana</name>
    <dbReference type="NCBI Taxonomy" id="83212"/>
    <lineage>
        <taxon>Eukaryota</taxon>
        <taxon>Fungi</taxon>
        <taxon>Dikarya</taxon>
        <taxon>Ascomycota</taxon>
        <taxon>Pezizomycotina</taxon>
        <taxon>Sordariomycetes</taxon>
        <taxon>Hypocreomycetidae</taxon>
        <taxon>Hypocreales</taxon>
        <taxon>Clavicipitaceae</taxon>
        <taxon>Claviceps</taxon>
    </lineage>
</organism>
<feature type="region of interest" description="Disordered" evidence="1">
    <location>
        <begin position="866"/>
        <end position="971"/>
    </location>
</feature>
<feature type="region of interest" description="Disordered" evidence="1">
    <location>
        <begin position="1"/>
        <end position="29"/>
    </location>
</feature>
<dbReference type="GO" id="GO:0046982">
    <property type="term" value="F:protein heterodimerization activity"/>
    <property type="evidence" value="ECO:0007669"/>
    <property type="project" value="InterPro"/>
</dbReference>
<feature type="region of interest" description="Disordered" evidence="1">
    <location>
        <begin position="550"/>
        <end position="607"/>
    </location>
</feature>
<feature type="compositionally biased region" description="Basic and acidic residues" evidence="1">
    <location>
        <begin position="1170"/>
        <end position="1181"/>
    </location>
</feature>
<feature type="compositionally biased region" description="Polar residues" evidence="1">
    <location>
        <begin position="933"/>
        <end position="950"/>
    </location>
</feature>
<feature type="compositionally biased region" description="Basic residues" evidence="1">
    <location>
        <begin position="1341"/>
        <end position="1351"/>
    </location>
</feature>
<feature type="region of interest" description="Disordered" evidence="1">
    <location>
        <begin position="1126"/>
        <end position="1351"/>
    </location>
</feature>
<feature type="region of interest" description="Disordered" evidence="1">
    <location>
        <begin position="426"/>
        <end position="524"/>
    </location>
</feature>
<dbReference type="Proteomes" id="UP000811619">
    <property type="component" value="Unassembled WGS sequence"/>
</dbReference>
<evidence type="ECO:0000313" key="2">
    <source>
        <dbReference type="EMBL" id="KAG5918381.1"/>
    </source>
</evidence>
<feature type="compositionally biased region" description="Pro residues" evidence="1">
    <location>
        <begin position="1204"/>
        <end position="1215"/>
    </location>
</feature>
<feature type="compositionally biased region" description="Low complexity" evidence="1">
    <location>
        <begin position="820"/>
        <end position="830"/>
    </location>
</feature>
<feature type="compositionally biased region" description="Low complexity" evidence="1">
    <location>
        <begin position="550"/>
        <end position="560"/>
    </location>
</feature>
<evidence type="ECO:0000313" key="3">
    <source>
        <dbReference type="Proteomes" id="UP000811619"/>
    </source>
</evidence>
<proteinExistence type="predicted"/>
<feature type="compositionally biased region" description="Low complexity" evidence="1">
    <location>
        <begin position="486"/>
        <end position="506"/>
    </location>
</feature>
<sequence>MDSSSSFGPSGVISPTSSRSRAQSVSSDRPSTIGFGFVLPPLDVSPTSCFIAPGAASQIITSDHDSHADAWYDQNGIEPPVEAAAVSAPALLLVNSFLDQLLFNFLQLAKSTSLPSLRQAIMEVLKPKLAHDAITNAEDELKDYMGCASEADYAQPQGSDPGASRNWDVELAWKRIRLRCMVYSSLGDMEEEDEDMYMEQEHLEFGTSDRVSDVVSPAVAIFLTSVLEYMGELTLTVAGQAAYQRVRNKIERELREGSRDPARPADRVVVADSDMERVALDRTLGRLWRGWKKRVRAPANDAAAAAKHPFARSVLLLAEEETETSGQDITGRQRSDTGDGGRDSGPSPQYLPPSGGEELVEAAAKVPLPTTDNDVNEIEVPGLVDYSDDETSVDADDEKEAALMKRPRSCVLLPSFRTTNGLTAVTATARSPSRRRDASAGTVRRSLSAPTRPAPRFYPRVDTPSRASASGSDPEATLAHDDAKTEATATETATETAIETETATAADQDVPPTSSQSDESEYDDAAEEFAFQKAEVVTSSRVSMSISSYTVSSDSDSTGSPYQKRSSIYSARLVDVPKSRGSRSNSAMSESPARSRPVSVSMDKAGQSRPAAVSAGVVSAALPRAAVAAAAAAVSEERWKPSAGQSAAGPFAKRGPVVPEAPAGPTTWPLQNASAVSGQRDGIPTQTPTPTTQPARVPNPGDQAPAADATTAMPYGGRTASPAQGRNKGLPGKINIHTPTHLYDHQASANAKALGLPASPANRFTDGGHASVSRKTPCPSPKPSLRTDSRDVPRGLSRRASDEASLSPQGSARNVLTIHTAASSVSSATSRLKPVRTSEDGSSRSESVARNFEELIQSNQTITYTLTPETMRDVDSKSPVVTRLPSRKTDEVRTPINLSKSSLLAAQSGSGLGSGRLPSPHLPSPSGSLRGAESNSKLSGPGSRTASGLSSAARGVATSLPREPRVPTDTTATEFAHFIRATGPADESKVYIAPQLAAPPPPLSPSKSSVRTSRRASTASIVSRLRYQPRDAIVDGKSDNSDLIDFIRQGPPIASTGHRIPRHVAPFRTTMDSDELSMAVGGRAVDASIPDIRDSLCSTHVTESTPSMHSSINSKSALLRSMGASPIAGSMYGGDDDVMPQRKTRRVRDPYAIDLSDEDEDEDEDEDQDAELRGRRQDMHRARQKAKLHAEREESLAEFLQNYNPPPEPVSSPPRMPKKKASAPSLMARFTRSGAKDKDKTSSTRSAQAASPRGGHVPIQVSIPPDYDQHGAGAGPVDNAPRPRGSSLTSPPRARVPMKKFEPRDPVASKTHTGDLAAFLRSSAPAPASHPEDENGGAGKRLGRKKKTLAA</sequence>
<feature type="compositionally biased region" description="Acidic residues" evidence="1">
    <location>
        <begin position="386"/>
        <end position="397"/>
    </location>
</feature>
<dbReference type="InterPro" id="IPR009072">
    <property type="entry name" value="Histone-fold"/>
</dbReference>
<feature type="compositionally biased region" description="Low complexity" evidence="1">
    <location>
        <begin position="684"/>
        <end position="694"/>
    </location>
</feature>
<feature type="compositionally biased region" description="Low complexity" evidence="1">
    <location>
        <begin position="1005"/>
        <end position="1016"/>
    </location>
</feature>
<reference evidence="2" key="1">
    <citation type="journal article" date="2020" name="bioRxiv">
        <title>Whole genome comparisons of ergot fungi reveals the divergence and evolution of species within the genus Claviceps are the result of varying mechanisms driving genome evolution and host range expansion.</title>
        <authorList>
            <person name="Wyka S.A."/>
            <person name="Mondo S.J."/>
            <person name="Liu M."/>
            <person name="Dettman J."/>
            <person name="Nalam V."/>
            <person name="Broders K.D."/>
        </authorList>
    </citation>
    <scope>NUCLEOTIDE SEQUENCE</scope>
    <source>
        <strain evidence="2">CCC 489</strain>
    </source>
</reference>
<feature type="compositionally biased region" description="Polar residues" evidence="1">
    <location>
        <begin position="804"/>
        <end position="814"/>
    </location>
</feature>
<name>A0A8K0J2P8_9HYPO</name>
<feature type="region of interest" description="Disordered" evidence="1">
    <location>
        <begin position="758"/>
        <end position="848"/>
    </location>
</feature>
<evidence type="ECO:0008006" key="4">
    <source>
        <dbReference type="Google" id="ProtNLM"/>
    </source>
</evidence>
<feature type="compositionally biased region" description="Basic and acidic residues" evidence="1">
    <location>
        <begin position="331"/>
        <end position="342"/>
    </location>
</feature>
<dbReference type="EMBL" id="SRPY01000743">
    <property type="protein sequence ID" value="KAG5918381.1"/>
    <property type="molecule type" value="Genomic_DNA"/>
</dbReference>
<protein>
    <recommendedName>
        <fullName evidence="4">Flo11</fullName>
    </recommendedName>
</protein>
<feature type="compositionally biased region" description="Low complexity" evidence="1">
    <location>
        <begin position="898"/>
        <end position="931"/>
    </location>
</feature>
<keyword evidence="3" id="KW-1185">Reference proteome</keyword>